<dbReference type="SUPFAM" id="SSF82866">
    <property type="entry name" value="Multidrug efflux transporter AcrB transmembrane domain"/>
    <property type="match status" value="2"/>
</dbReference>
<reference evidence="2" key="1">
    <citation type="submission" date="2022-09" db="EMBL/GenBank/DDBJ databases">
        <title>Comparative genomics and taxonomic characterization of three novel marine species of genus Reichenbachiella exhibiting antioxidant and polysaccharide degradation activities.</title>
        <authorList>
            <person name="Muhammad N."/>
            <person name="Lee Y.-J."/>
            <person name="Ko J."/>
            <person name="Kim S.-G."/>
        </authorList>
    </citation>
    <scope>NUCLEOTIDE SEQUENCE</scope>
    <source>
        <strain evidence="2">BKB1-1</strain>
    </source>
</reference>
<dbReference type="PANTHER" id="PTHR32063">
    <property type="match status" value="1"/>
</dbReference>
<dbReference type="Pfam" id="PF00873">
    <property type="entry name" value="ACR_tran"/>
    <property type="match status" value="1"/>
</dbReference>
<dbReference type="Gene3D" id="3.30.70.1430">
    <property type="entry name" value="Multidrug efflux transporter AcrB pore domain"/>
    <property type="match status" value="2"/>
</dbReference>
<feature type="transmembrane region" description="Helical" evidence="1">
    <location>
        <begin position="956"/>
        <end position="975"/>
    </location>
</feature>
<organism evidence="2 3">
    <name type="scientific">Reichenbachiella agarivorans</name>
    <dbReference type="NCBI Taxonomy" id="2979464"/>
    <lineage>
        <taxon>Bacteria</taxon>
        <taxon>Pseudomonadati</taxon>
        <taxon>Bacteroidota</taxon>
        <taxon>Cytophagia</taxon>
        <taxon>Cytophagales</taxon>
        <taxon>Reichenbachiellaceae</taxon>
        <taxon>Reichenbachiella</taxon>
    </lineage>
</organism>
<evidence type="ECO:0000256" key="1">
    <source>
        <dbReference type="SAM" id="Phobius"/>
    </source>
</evidence>
<feature type="transmembrane region" description="Helical" evidence="1">
    <location>
        <begin position="12"/>
        <end position="31"/>
    </location>
</feature>
<sequence>MQKIIDHFIKYPVAGWVIVIAFVFLGLTGLFNMKSSFFPLVESRNITITVNYPGASPQEMEEGIVLKIEDNIRGLVGIDRFTSTSSENSASILIEVIKGYDIDAVLADVKNAVDRIPSFPVGMEPAVVSKGIFITEAVSMTLSGENVPLTSLKSIARDIETDLKNTEGISQVEVMGYPEEEIEIALSEDKLRAYDLTFEEVARAVSSTNILVTGGTIKTSTEEYLIRVSNRVYHGDELDHLIVKASENGDVIRLSDIADVKDRWSETPDRLYFNGKQAVRIRVNATISEDLIDAATKTKAYITEFNATNDNVKIDITRDSSTTVLQRSQLLFENGIVGMLLVLFFLAIFLKPRLAFWVAFGLPIAFLGMFIFAGFAGVTINVLSLFGMIIVIGILVDDGIVIAENIYYHHEQGKSPIEAAVMGTREVLPAIVSAILTTLVAFSTFFFLEGRIGEFFGEVAMIVILTLSVSLVEALIILPSHVAHSRALSKDQKTYVFNKYADQGMNWFRDKVYVPFLTFFLHHKVLGFGIPIFLLALTFGSMNAGIIRSTFFPQIASDRVTIELVMPQGTHESITDSISTAIEQIAWEVGKTFNDRQEKDAIESIVRRLGPGASKATIDINLLPGEERHFPSFEMSTAVGDKVGPIHSAESVVYGSGGNFGGSPISISLLSDNIEELKAAKVMLKEYMKENPLLKDIQDNDPQGIKEIKITLKDRAYAMGFRLSDVINQVRYGFFGFQAQRFQRRRDEIKVWVRYDENERSSIKNLDDMRIVSPSGARVPLSEIVNYEIERGEISINHLDGKREIRVDADLKDPKNSATEIMATIKEKMLPEMKVKFPHVTPIFEGQNREANKTTSSAGKVIPIILFSIFVIIAFTFRSFSQPLLLLLMIPFSMIGVAWGHWIHDFPINILSFLGIIALIGIVVNDGLVLIGKMNSNLKEGMKYNDAIIEAGKSRFRAIFLTSITTVAGLAPLIFETSRQAQFLIPMAIAIAYGIVMATILTLVMLPLMLSTGNAIKVYTLWLWEGKKPTSEEVERAVKELEVENGEHDHE</sequence>
<feature type="transmembrane region" description="Helical" evidence="1">
    <location>
        <begin position="386"/>
        <end position="407"/>
    </location>
</feature>
<dbReference type="EMBL" id="CP106679">
    <property type="protein sequence ID" value="UXP31917.1"/>
    <property type="molecule type" value="Genomic_DNA"/>
</dbReference>
<feature type="transmembrane region" description="Helical" evidence="1">
    <location>
        <begin position="525"/>
        <end position="547"/>
    </location>
</feature>
<dbReference type="Gene3D" id="1.20.1640.10">
    <property type="entry name" value="Multidrug efflux transporter AcrB transmembrane domain"/>
    <property type="match status" value="2"/>
</dbReference>
<dbReference type="SUPFAM" id="SSF82714">
    <property type="entry name" value="Multidrug efflux transporter AcrB TolC docking domain, DN and DC subdomains"/>
    <property type="match status" value="2"/>
</dbReference>
<gene>
    <name evidence="2" type="ORF">N6H18_16350</name>
</gene>
<dbReference type="Gene3D" id="3.30.70.1320">
    <property type="entry name" value="Multidrug efflux transporter AcrB pore domain like"/>
    <property type="match status" value="1"/>
</dbReference>
<protein>
    <submittedName>
        <fullName evidence="2">Efflux RND transporter permease subunit</fullName>
    </submittedName>
</protein>
<keyword evidence="3" id="KW-1185">Reference proteome</keyword>
<proteinExistence type="predicted"/>
<feature type="transmembrane region" description="Helical" evidence="1">
    <location>
        <begin position="858"/>
        <end position="877"/>
    </location>
</feature>
<keyword evidence="1" id="KW-1133">Transmembrane helix</keyword>
<dbReference type="RefSeq" id="WP_262309356.1">
    <property type="nucleotide sequence ID" value="NZ_CP106679.1"/>
</dbReference>
<evidence type="ECO:0000313" key="2">
    <source>
        <dbReference type="EMBL" id="UXP31917.1"/>
    </source>
</evidence>
<dbReference type="Proteomes" id="UP001065174">
    <property type="component" value="Chromosome"/>
</dbReference>
<dbReference type="InterPro" id="IPR001036">
    <property type="entry name" value="Acrflvin-R"/>
</dbReference>
<feature type="transmembrane region" description="Helical" evidence="1">
    <location>
        <begin position="884"/>
        <end position="904"/>
    </location>
</feature>
<keyword evidence="1" id="KW-0472">Membrane</keyword>
<dbReference type="InterPro" id="IPR027463">
    <property type="entry name" value="AcrB_DN_DC_subdom"/>
</dbReference>
<evidence type="ECO:0000313" key="3">
    <source>
        <dbReference type="Proteomes" id="UP001065174"/>
    </source>
</evidence>
<accession>A0ABY6CN55</accession>
<feature type="transmembrane region" description="Helical" evidence="1">
    <location>
        <begin position="910"/>
        <end position="935"/>
    </location>
</feature>
<dbReference type="SUPFAM" id="SSF82693">
    <property type="entry name" value="Multidrug efflux transporter AcrB pore domain, PN1, PN2, PC1 and PC2 subdomains"/>
    <property type="match status" value="2"/>
</dbReference>
<name>A0ABY6CN55_9BACT</name>
<feature type="transmembrane region" description="Helical" evidence="1">
    <location>
        <begin position="427"/>
        <end position="447"/>
    </location>
</feature>
<feature type="transmembrane region" description="Helical" evidence="1">
    <location>
        <begin position="330"/>
        <end position="350"/>
    </location>
</feature>
<feature type="transmembrane region" description="Helical" evidence="1">
    <location>
        <begin position="987"/>
        <end position="1010"/>
    </location>
</feature>
<feature type="transmembrane region" description="Helical" evidence="1">
    <location>
        <begin position="357"/>
        <end position="380"/>
    </location>
</feature>
<dbReference type="PRINTS" id="PR00702">
    <property type="entry name" value="ACRIFLAVINRP"/>
</dbReference>
<dbReference type="Gene3D" id="3.30.2090.10">
    <property type="entry name" value="Multidrug efflux transporter AcrB TolC docking domain, DN and DC subdomains"/>
    <property type="match status" value="2"/>
</dbReference>
<dbReference type="PANTHER" id="PTHR32063:SF33">
    <property type="entry name" value="RND SUPERFAMILY EFFLUX PUMP PERMEASE COMPONENT"/>
    <property type="match status" value="1"/>
</dbReference>
<keyword evidence="1" id="KW-0812">Transmembrane</keyword>
<dbReference type="Gene3D" id="3.30.70.1440">
    <property type="entry name" value="Multidrug efflux transporter AcrB pore domain"/>
    <property type="match status" value="1"/>
</dbReference>
<feature type="transmembrane region" description="Helical" evidence="1">
    <location>
        <begin position="459"/>
        <end position="478"/>
    </location>
</feature>